<comment type="similarity">
    <text evidence="7">Belongs to the DNA polymerase HolA subunit family.</text>
</comment>
<evidence type="ECO:0000256" key="8">
    <source>
        <dbReference type="ARBA" id="ARBA00049244"/>
    </source>
</evidence>
<dbReference type="Gene3D" id="3.40.50.300">
    <property type="entry name" value="P-loop containing nucleotide triphosphate hydrolases"/>
    <property type="match status" value="1"/>
</dbReference>
<evidence type="ECO:0000259" key="10">
    <source>
        <dbReference type="Pfam" id="PF06144"/>
    </source>
</evidence>
<keyword evidence="3" id="KW-0808">Transferase</keyword>
<evidence type="ECO:0000313" key="12">
    <source>
        <dbReference type="EMBL" id="PJG84565.1"/>
    </source>
</evidence>
<organism evidence="12 13">
    <name type="scientific">Conservatibacter flavescens</name>
    <dbReference type="NCBI Taxonomy" id="28161"/>
    <lineage>
        <taxon>Bacteria</taxon>
        <taxon>Pseudomonadati</taxon>
        <taxon>Pseudomonadota</taxon>
        <taxon>Gammaproteobacteria</taxon>
        <taxon>Pasteurellales</taxon>
        <taxon>Pasteurellaceae</taxon>
        <taxon>Conservatibacter</taxon>
    </lineage>
</organism>
<dbReference type="EC" id="2.7.7.7" evidence="1 9"/>
<gene>
    <name evidence="12" type="ORF">CVP05_10735</name>
</gene>
<reference evidence="12 13" key="1">
    <citation type="submission" date="2017-11" db="EMBL/GenBank/DDBJ databases">
        <title>Reclassification of Bisgaard taxon 7 as Conservatibacter flavescens gen. nov., sp. nov.</title>
        <authorList>
            <person name="Christensen H."/>
        </authorList>
    </citation>
    <scope>NUCLEOTIDE SEQUENCE [LARGE SCALE GENOMIC DNA]</scope>
    <source>
        <strain evidence="12 13">7_4</strain>
    </source>
</reference>
<dbReference type="GO" id="GO:0006261">
    <property type="term" value="P:DNA-templated DNA replication"/>
    <property type="evidence" value="ECO:0007669"/>
    <property type="project" value="TreeGrafter"/>
</dbReference>
<dbReference type="Pfam" id="PF14840">
    <property type="entry name" value="DNA_pol3_delt_C"/>
    <property type="match status" value="1"/>
</dbReference>
<keyword evidence="13" id="KW-1185">Reference proteome</keyword>
<dbReference type="OrthoDB" id="9770982at2"/>
<proteinExistence type="inferred from homology"/>
<dbReference type="SUPFAM" id="SSF48019">
    <property type="entry name" value="post-AAA+ oligomerization domain-like"/>
    <property type="match status" value="1"/>
</dbReference>
<dbReference type="Pfam" id="PF06144">
    <property type="entry name" value="DNA_pol3_delta"/>
    <property type="match status" value="1"/>
</dbReference>
<dbReference type="Proteomes" id="UP000229329">
    <property type="component" value="Unassembled WGS sequence"/>
</dbReference>
<evidence type="ECO:0000256" key="3">
    <source>
        <dbReference type="ARBA" id="ARBA00022679"/>
    </source>
</evidence>
<dbReference type="PANTHER" id="PTHR34388">
    <property type="entry name" value="DNA POLYMERASE III SUBUNIT DELTA"/>
    <property type="match status" value="1"/>
</dbReference>
<dbReference type="GO" id="GO:0009360">
    <property type="term" value="C:DNA polymerase III complex"/>
    <property type="evidence" value="ECO:0007669"/>
    <property type="project" value="UniProtKB-UniRule"/>
</dbReference>
<comment type="catalytic activity">
    <reaction evidence="8">
        <text>DNA(n) + a 2'-deoxyribonucleoside 5'-triphosphate = DNA(n+1) + diphosphate</text>
        <dbReference type="Rhea" id="RHEA:22508"/>
        <dbReference type="Rhea" id="RHEA-COMP:17339"/>
        <dbReference type="Rhea" id="RHEA-COMP:17340"/>
        <dbReference type="ChEBI" id="CHEBI:33019"/>
        <dbReference type="ChEBI" id="CHEBI:61560"/>
        <dbReference type="ChEBI" id="CHEBI:173112"/>
        <dbReference type="EC" id="2.7.7.7"/>
    </reaction>
</comment>
<feature type="domain" description="DNA polymerase III delta N-terminal" evidence="10">
    <location>
        <begin position="21"/>
        <end position="131"/>
    </location>
</feature>
<evidence type="ECO:0000256" key="5">
    <source>
        <dbReference type="ARBA" id="ARBA00022705"/>
    </source>
</evidence>
<dbReference type="NCBIfam" id="TIGR01128">
    <property type="entry name" value="holA"/>
    <property type="match status" value="1"/>
</dbReference>
<keyword evidence="6" id="KW-0239">DNA-directed DNA polymerase</keyword>
<protein>
    <recommendedName>
        <fullName evidence="2 9">DNA polymerase III subunit delta</fullName>
        <ecNumber evidence="1 9">2.7.7.7</ecNumber>
    </recommendedName>
</protein>
<evidence type="ECO:0000256" key="4">
    <source>
        <dbReference type="ARBA" id="ARBA00022695"/>
    </source>
</evidence>
<comment type="caution">
    <text evidence="12">The sequence shown here is derived from an EMBL/GenBank/DDBJ whole genome shotgun (WGS) entry which is preliminary data.</text>
</comment>
<dbReference type="InterPro" id="IPR010372">
    <property type="entry name" value="DNA_pol3_delta_N"/>
</dbReference>
<evidence type="ECO:0000256" key="1">
    <source>
        <dbReference type="ARBA" id="ARBA00012417"/>
    </source>
</evidence>
<evidence type="ECO:0000256" key="2">
    <source>
        <dbReference type="ARBA" id="ARBA00017703"/>
    </source>
</evidence>
<evidence type="ECO:0000256" key="9">
    <source>
        <dbReference type="NCBIfam" id="TIGR01128"/>
    </source>
</evidence>
<dbReference type="GO" id="GO:0003677">
    <property type="term" value="F:DNA binding"/>
    <property type="evidence" value="ECO:0007669"/>
    <property type="project" value="InterPro"/>
</dbReference>
<dbReference type="EMBL" id="PHHA01000028">
    <property type="protein sequence ID" value="PJG84565.1"/>
    <property type="molecule type" value="Genomic_DNA"/>
</dbReference>
<dbReference type="SUPFAM" id="SSF52540">
    <property type="entry name" value="P-loop containing nucleoside triphosphate hydrolases"/>
    <property type="match status" value="1"/>
</dbReference>
<keyword evidence="4" id="KW-0548">Nucleotidyltransferase</keyword>
<dbReference type="InterPro" id="IPR005790">
    <property type="entry name" value="DNA_polIII_delta"/>
</dbReference>
<accession>A0A2M8S0A9</accession>
<name>A0A2M8S0A9_9PAST</name>
<sequence>MQKIFTEQLSTSLNQRLSRIYYLVGQEPLLLNESKDLIVQTALQQGFDEKLEIAIDHNTDWNALFERCQSVGLFFSRQVLILTLPENLTALLHKNLAELMGLLHDDILLILQFEKLAKTNEKQEWFQLANHYEPHLVQINCQAPTFEQYPRWIKQRANMMGLDIEQEAVQLLCYSYENNLLALKQTLQLLTLLYPDNKLTYPRVKEVVEQSSVFTPYQWVDALLEGKEGRAKRILKSLQQEDIQPVILLRILQRELMVLLHIAQPQHKVQLDTPLPSTQLKTHFDQLKVWQNRRPLFTAFLQRYNYEKLYRTFQQLAEIERAIKQDFSADVWDKLQALSIKICLGAL</sequence>
<dbReference type="CDD" id="cd18138">
    <property type="entry name" value="HLD_clamp_pol_III_delta"/>
    <property type="match status" value="1"/>
</dbReference>
<dbReference type="PANTHER" id="PTHR34388:SF1">
    <property type="entry name" value="DNA POLYMERASE III SUBUNIT DELTA"/>
    <property type="match status" value="1"/>
</dbReference>
<evidence type="ECO:0000256" key="6">
    <source>
        <dbReference type="ARBA" id="ARBA00022932"/>
    </source>
</evidence>
<dbReference type="InterPro" id="IPR027417">
    <property type="entry name" value="P-loop_NTPase"/>
</dbReference>
<dbReference type="RefSeq" id="WP_100289645.1">
    <property type="nucleotide sequence ID" value="NZ_PHHA01000028.1"/>
</dbReference>
<dbReference type="Gene3D" id="1.10.8.60">
    <property type="match status" value="1"/>
</dbReference>
<dbReference type="Gene3D" id="1.20.272.10">
    <property type="match status" value="1"/>
</dbReference>
<feature type="domain" description="DNA polymerase III subunit delta C-terminal" evidence="11">
    <location>
        <begin position="216"/>
        <end position="346"/>
    </location>
</feature>
<evidence type="ECO:0000313" key="13">
    <source>
        <dbReference type="Proteomes" id="UP000229329"/>
    </source>
</evidence>
<evidence type="ECO:0000259" key="11">
    <source>
        <dbReference type="Pfam" id="PF14840"/>
    </source>
</evidence>
<dbReference type="InterPro" id="IPR032780">
    <property type="entry name" value="DNA_pol3_delt_C"/>
</dbReference>
<dbReference type="AlphaFoldDB" id="A0A2M8S0A9"/>
<dbReference type="InterPro" id="IPR008921">
    <property type="entry name" value="DNA_pol3_clamp-load_cplx_C"/>
</dbReference>
<dbReference type="GO" id="GO:0003887">
    <property type="term" value="F:DNA-directed DNA polymerase activity"/>
    <property type="evidence" value="ECO:0007669"/>
    <property type="project" value="UniProtKB-UniRule"/>
</dbReference>
<keyword evidence="5" id="KW-0235">DNA replication</keyword>
<evidence type="ECO:0000256" key="7">
    <source>
        <dbReference type="ARBA" id="ARBA00034754"/>
    </source>
</evidence>